<dbReference type="InterPro" id="IPR050922">
    <property type="entry name" value="LytR/CpsA/Psr_CW_biosynth"/>
</dbReference>
<keyword evidence="3" id="KW-1133">Transmembrane helix</keyword>
<feature type="region of interest" description="Disordered" evidence="2">
    <location>
        <begin position="1"/>
        <end position="120"/>
    </location>
</feature>
<keyword evidence="6" id="KW-1185">Reference proteome</keyword>
<reference evidence="5 6" key="1">
    <citation type="submission" date="2019-08" db="EMBL/GenBank/DDBJ databases">
        <title>In-depth cultivation of the pig gut microbiome towards novel bacterial diversity and tailored functional studies.</title>
        <authorList>
            <person name="Wylensek D."/>
            <person name="Hitch T.C.A."/>
            <person name="Clavel T."/>
        </authorList>
    </citation>
    <scope>NUCLEOTIDE SEQUENCE [LARGE SCALE GENOMIC DNA]</scope>
    <source>
        <strain evidence="5 6">WB03_NA08</strain>
    </source>
</reference>
<evidence type="ECO:0000313" key="5">
    <source>
        <dbReference type="EMBL" id="MSS83456.1"/>
    </source>
</evidence>
<dbReference type="InterPro" id="IPR004474">
    <property type="entry name" value="LytR_CpsA_psr"/>
</dbReference>
<keyword evidence="3" id="KW-0472">Membrane</keyword>
<proteinExistence type="inferred from homology"/>
<organism evidence="5 6">
    <name type="scientific">Scrofimicrobium canadense</name>
    <dbReference type="NCBI Taxonomy" id="2652290"/>
    <lineage>
        <taxon>Bacteria</taxon>
        <taxon>Bacillati</taxon>
        <taxon>Actinomycetota</taxon>
        <taxon>Actinomycetes</taxon>
        <taxon>Actinomycetales</taxon>
        <taxon>Actinomycetaceae</taxon>
        <taxon>Scrofimicrobium</taxon>
    </lineage>
</organism>
<dbReference type="NCBIfam" id="TIGR00350">
    <property type="entry name" value="lytR_cpsA_psr"/>
    <property type="match status" value="1"/>
</dbReference>
<protein>
    <submittedName>
        <fullName evidence="5">Transcriptional regulator</fullName>
    </submittedName>
</protein>
<feature type="domain" description="Cell envelope-related transcriptional attenuator" evidence="4">
    <location>
        <begin position="189"/>
        <end position="331"/>
    </location>
</feature>
<feature type="transmembrane region" description="Helical" evidence="3">
    <location>
        <begin position="125"/>
        <end position="145"/>
    </location>
</feature>
<comment type="caution">
    <text evidence="5">The sequence shown here is derived from an EMBL/GenBank/DDBJ whole genome shotgun (WGS) entry which is preliminary data.</text>
</comment>
<feature type="compositionally biased region" description="Pro residues" evidence="2">
    <location>
        <begin position="50"/>
        <end position="63"/>
    </location>
</feature>
<comment type="similarity">
    <text evidence="1">Belongs to the LytR/CpsA/Psr (LCP) family.</text>
</comment>
<dbReference type="AlphaFoldDB" id="A0A6N7W5G7"/>
<accession>A0A6N7W5G7</accession>
<evidence type="ECO:0000256" key="1">
    <source>
        <dbReference type="ARBA" id="ARBA00006068"/>
    </source>
</evidence>
<dbReference type="Gene3D" id="3.40.630.190">
    <property type="entry name" value="LCP protein"/>
    <property type="match status" value="1"/>
</dbReference>
<dbReference type="PANTHER" id="PTHR33392">
    <property type="entry name" value="POLYISOPRENYL-TEICHOIC ACID--PEPTIDOGLYCAN TEICHOIC ACID TRANSFERASE TAGU"/>
    <property type="match status" value="1"/>
</dbReference>
<gene>
    <name evidence="5" type="ORF">FYJ24_01480</name>
</gene>
<keyword evidence="3" id="KW-0812">Transmembrane</keyword>
<evidence type="ECO:0000256" key="3">
    <source>
        <dbReference type="SAM" id="Phobius"/>
    </source>
</evidence>
<evidence type="ECO:0000256" key="2">
    <source>
        <dbReference type="SAM" id="MobiDB-lite"/>
    </source>
</evidence>
<evidence type="ECO:0000259" key="4">
    <source>
        <dbReference type="Pfam" id="PF03816"/>
    </source>
</evidence>
<dbReference type="Pfam" id="PF03816">
    <property type="entry name" value="LytR_cpsA_psr"/>
    <property type="match status" value="1"/>
</dbReference>
<feature type="compositionally biased region" description="Low complexity" evidence="2">
    <location>
        <begin position="40"/>
        <end position="49"/>
    </location>
</feature>
<name>A0A6N7W5G7_9ACTO</name>
<evidence type="ECO:0000313" key="6">
    <source>
        <dbReference type="Proteomes" id="UP000470875"/>
    </source>
</evidence>
<dbReference type="EMBL" id="VULO01000001">
    <property type="protein sequence ID" value="MSS83456.1"/>
    <property type="molecule type" value="Genomic_DNA"/>
</dbReference>
<sequence length="425" mass="46095">MQQRRRNLVTQPPSFEPSRRRQQRPKSPASGQPQEPQKLRPPSGDSGSPSPRPVSPSAPPPSYAPRRKSVVADRQQLPQSPRPAPRYAPTRATASSAYTPAPTAPQVTTAPQQPPQRARARKRKWPWVFLVVVAIVIGWPVWLLLYTNGNLHHIDALVPGPDSPGVTYLIAGSDERPDGWNEDGVEGGRSDSTVLVHKAPNGQVSMVSLPRDTYVDIPGWGWNKLNAAFSFGGPQLLVETVQNMTGVTVDHFVQVNMDGVAQLVDAVGGVEMCLDMDVNEPHSGLVWEAGCRPVNGNNALALARMRYEDPRGDLGRAQRQRELMGAVASEAMSLGTLVNPVEQLKLSRAGTNTLSVDETMNIIDVAKLLLTFRSAGDLSGTPPLSTTSEMTEVGAVVLLDEELAPGFFQKMANGTLTPEDFETEF</sequence>
<dbReference type="PANTHER" id="PTHR33392:SF6">
    <property type="entry name" value="POLYISOPRENYL-TEICHOIC ACID--PEPTIDOGLYCAN TEICHOIC ACID TRANSFERASE TAGU"/>
    <property type="match status" value="1"/>
</dbReference>
<feature type="compositionally biased region" description="Low complexity" evidence="2">
    <location>
        <begin position="87"/>
        <end position="117"/>
    </location>
</feature>
<dbReference type="Proteomes" id="UP000470875">
    <property type="component" value="Unassembled WGS sequence"/>
</dbReference>